<organism evidence="2 3">
    <name type="scientific">Alkalidesulfovibrio alkalitolerans DSM 16529</name>
    <dbReference type="NCBI Taxonomy" id="1121439"/>
    <lineage>
        <taxon>Bacteria</taxon>
        <taxon>Pseudomonadati</taxon>
        <taxon>Thermodesulfobacteriota</taxon>
        <taxon>Desulfovibrionia</taxon>
        <taxon>Desulfovibrionales</taxon>
        <taxon>Desulfovibrionaceae</taxon>
        <taxon>Alkalidesulfovibrio</taxon>
    </lineage>
</organism>
<dbReference type="SUPFAM" id="SSF64307">
    <property type="entry name" value="SirA-like"/>
    <property type="match status" value="1"/>
</dbReference>
<dbReference type="OrthoDB" id="9801500at2"/>
<evidence type="ECO:0000313" key="2">
    <source>
        <dbReference type="EMBL" id="EPR30399.1"/>
    </source>
</evidence>
<dbReference type="InterPro" id="IPR036868">
    <property type="entry name" value="TusA-like_sf"/>
</dbReference>
<accession>S7U8Y4</accession>
<dbReference type="CDD" id="cd03421">
    <property type="entry name" value="SirA_like_N"/>
    <property type="match status" value="1"/>
</dbReference>
<dbReference type="SUPFAM" id="SSF75169">
    <property type="entry name" value="DsrEFH-like"/>
    <property type="match status" value="1"/>
</dbReference>
<name>S7U8Y4_9BACT</name>
<proteinExistence type="predicted"/>
<feature type="domain" description="UPF0033" evidence="1">
    <location>
        <begin position="6"/>
        <end position="60"/>
    </location>
</feature>
<evidence type="ECO:0000259" key="1">
    <source>
        <dbReference type="Pfam" id="PF01206"/>
    </source>
</evidence>
<dbReference type="AlphaFoldDB" id="S7U8Y4"/>
<comment type="caution">
    <text evidence="2">The sequence shown here is derived from an EMBL/GenBank/DDBJ whole genome shotgun (WGS) entry which is preliminary data.</text>
</comment>
<dbReference type="InterPro" id="IPR027396">
    <property type="entry name" value="DsrEFH-like"/>
</dbReference>
<dbReference type="STRING" id="1121439.dsat_1539"/>
<gene>
    <name evidence="2" type="ORF">dsat_1539</name>
</gene>
<dbReference type="eggNOG" id="COG0425">
    <property type="taxonomic scope" value="Bacteria"/>
</dbReference>
<dbReference type="Pfam" id="PF02635">
    <property type="entry name" value="DsrE"/>
    <property type="match status" value="1"/>
</dbReference>
<dbReference type="InterPro" id="IPR019870">
    <property type="entry name" value="Se_metab_YedF"/>
</dbReference>
<dbReference type="Proteomes" id="UP000014975">
    <property type="component" value="Unassembled WGS sequence"/>
</dbReference>
<reference evidence="2 3" key="1">
    <citation type="journal article" date="2013" name="Genome Announc.">
        <title>Draft genome sequences for three mercury-methylating, sulfate-reducing bacteria.</title>
        <authorList>
            <person name="Brown S.D."/>
            <person name="Hurt R.A.Jr."/>
            <person name="Gilmour C.C."/>
            <person name="Elias D.A."/>
        </authorList>
    </citation>
    <scope>NUCLEOTIDE SEQUENCE [LARGE SCALE GENOMIC DNA]</scope>
    <source>
        <strain evidence="2 3">DSM 16529</strain>
    </source>
</reference>
<sequence length="207" mass="22076">MPEFDLDCQGLPCPEPVLRCKQCIEKDEPEGIRVTVDNEAAVQNVSRFLAAKGYAVAVDALGSGWLIVGSRGSDAKPCDCEVMGQDEIAAHAAPLARSVTVFVTADTIGRGDDELGGKLMLNFLATLNEMGDELWRIVLVNGGVKLACAGHPCLEKLNILANRGVSILVCGTCLDFYGLLDKRQVGETTNMLDVVTSLQLAAKVIQV</sequence>
<dbReference type="InterPro" id="IPR003787">
    <property type="entry name" value="Sulphur_relay_DsrE/F-like"/>
</dbReference>
<evidence type="ECO:0000313" key="3">
    <source>
        <dbReference type="Proteomes" id="UP000014975"/>
    </source>
</evidence>
<dbReference type="EMBL" id="ATHI01000032">
    <property type="protein sequence ID" value="EPR30399.1"/>
    <property type="molecule type" value="Genomic_DNA"/>
</dbReference>
<dbReference type="Gene3D" id="3.30.110.40">
    <property type="entry name" value="TusA-like domain"/>
    <property type="match status" value="1"/>
</dbReference>
<protein>
    <submittedName>
        <fullName evidence="2">Selenium metabolism protein YedF</fullName>
    </submittedName>
</protein>
<dbReference type="NCBIfam" id="TIGR03527">
    <property type="entry name" value="selenium_YedF"/>
    <property type="match status" value="1"/>
</dbReference>
<dbReference type="InterPro" id="IPR001455">
    <property type="entry name" value="TusA-like"/>
</dbReference>
<dbReference type="RefSeq" id="WP_020888235.1">
    <property type="nucleotide sequence ID" value="NZ_ATHI01000032.1"/>
</dbReference>
<keyword evidence="3" id="KW-1185">Reference proteome</keyword>
<dbReference type="Pfam" id="PF01206">
    <property type="entry name" value="TusA"/>
    <property type="match status" value="1"/>
</dbReference>
<dbReference type="PATRIC" id="fig|1121439.3.peg.2926"/>